<gene>
    <name evidence="9" type="ORF">EBM89_20645</name>
</gene>
<dbReference type="Gene3D" id="1.10.10.10">
    <property type="entry name" value="Winged helix-like DNA-binding domain superfamily/Winged helix DNA-binding domain"/>
    <property type="match status" value="1"/>
</dbReference>
<evidence type="ECO:0000256" key="3">
    <source>
        <dbReference type="ARBA" id="ARBA00023082"/>
    </source>
</evidence>
<keyword evidence="10" id="KW-1185">Reference proteome</keyword>
<dbReference type="GO" id="GO:0006352">
    <property type="term" value="P:DNA-templated transcription initiation"/>
    <property type="evidence" value="ECO:0007669"/>
    <property type="project" value="InterPro"/>
</dbReference>
<dbReference type="GO" id="GO:0016987">
    <property type="term" value="F:sigma factor activity"/>
    <property type="evidence" value="ECO:0007669"/>
    <property type="project" value="UniProtKB-KW"/>
</dbReference>
<dbReference type="InterPro" id="IPR014284">
    <property type="entry name" value="RNA_pol_sigma-70_dom"/>
</dbReference>
<dbReference type="GO" id="GO:0003677">
    <property type="term" value="F:DNA binding"/>
    <property type="evidence" value="ECO:0007669"/>
    <property type="project" value="UniProtKB-KW"/>
</dbReference>
<evidence type="ECO:0000313" key="10">
    <source>
        <dbReference type="Proteomes" id="UP000269289"/>
    </source>
</evidence>
<dbReference type="InterPro" id="IPR036388">
    <property type="entry name" value="WH-like_DNA-bd_sf"/>
</dbReference>
<dbReference type="NCBIfam" id="TIGR02937">
    <property type="entry name" value="sigma70-ECF"/>
    <property type="match status" value="1"/>
</dbReference>
<dbReference type="InterPro" id="IPR039425">
    <property type="entry name" value="RNA_pol_sigma-70-like"/>
</dbReference>
<dbReference type="InterPro" id="IPR007630">
    <property type="entry name" value="RNA_pol_sigma70_r4"/>
</dbReference>
<organism evidence="9 10">
    <name type="scientific">Cellulomonas triticagri</name>
    <dbReference type="NCBI Taxonomy" id="2483352"/>
    <lineage>
        <taxon>Bacteria</taxon>
        <taxon>Bacillati</taxon>
        <taxon>Actinomycetota</taxon>
        <taxon>Actinomycetes</taxon>
        <taxon>Micrococcales</taxon>
        <taxon>Cellulomonadaceae</taxon>
        <taxon>Cellulomonas</taxon>
    </lineage>
</organism>
<dbReference type="AlphaFoldDB" id="A0A3M2IN21"/>
<dbReference type="PROSITE" id="PS01063">
    <property type="entry name" value="SIGMA70_ECF"/>
    <property type="match status" value="1"/>
</dbReference>
<dbReference type="Pfam" id="PF04545">
    <property type="entry name" value="Sigma70_r4"/>
    <property type="match status" value="1"/>
</dbReference>
<dbReference type="InterPro" id="IPR013325">
    <property type="entry name" value="RNA_pol_sigma_r2"/>
</dbReference>
<feature type="domain" description="RNA polymerase sigma-70 region 4" evidence="8">
    <location>
        <begin position="154"/>
        <end position="201"/>
    </location>
</feature>
<dbReference type="PANTHER" id="PTHR43133:SF62">
    <property type="entry name" value="RNA POLYMERASE SIGMA FACTOR SIGZ"/>
    <property type="match status" value="1"/>
</dbReference>
<keyword evidence="3 6" id="KW-0731">Sigma factor</keyword>
<evidence type="ECO:0000256" key="5">
    <source>
        <dbReference type="ARBA" id="ARBA00023163"/>
    </source>
</evidence>
<evidence type="ECO:0000256" key="2">
    <source>
        <dbReference type="ARBA" id="ARBA00023015"/>
    </source>
</evidence>
<evidence type="ECO:0000256" key="6">
    <source>
        <dbReference type="RuleBase" id="RU000716"/>
    </source>
</evidence>
<dbReference type="SUPFAM" id="SSF88946">
    <property type="entry name" value="Sigma2 domain of RNA polymerase sigma factors"/>
    <property type="match status" value="1"/>
</dbReference>
<sequence length="215" mass="24068">MASPEVVPDPQHRRARRTALPRTVAHLRPPQEWDDDALARAFRSGDEHALAEAYRRWSAYVHTLALRTLGSAADAEDVTQQVFVAAWRGRDGFDPERGVLRAWITGITRHAVADVVARHARDRRDLRAVAQRAEREAVPDVAAVADRVTVVDELDRLGEPQRTILALAFYGDLTHGEIAHRLELPLGTVKSHIRRSLLRLRDRLEEVGDGAAPRS</sequence>
<evidence type="ECO:0000259" key="7">
    <source>
        <dbReference type="Pfam" id="PF04542"/>
    </source>
</evidence>
<protein>
    <recommendedName>
        <fullName evidence="6">RNA polymerase sigma factor</fullName>
    </recommendedName>
</protein>
<comment type="similarity">
    <text evidence="1 6">Belongs to the sigma-70 factor family. ECF subfamily.</text>
</comment>
<dbReference type="PANTHER" id="PTHR43133">
    <property type="entry name" value="RNA POLYMERASE ECF-TYPE SIGMA FACTO"/>
    <property type="match status" value="1"/>
</dbReference>
<evidence type="ECO:0000256" key="1">
    <source>
        <dbReference type="ARBA" id="ARBA00010641"/>
    </source>
</evidence>
<dbReference type="OrthoDB" id="5243766at2"/>
<dbReference type="InterPro" id="IPR000838">
    <property type="entry name" value="RNA_pol_sigma70_ECF_CS"/>
</dbReference>
<evidence type="ECO:0000256" key="4">
    <source>
        <dbReference type="ARBA" id="ARBA00023125"/>
    </source>
</evidence>
<dbReference type="InterPro" id="IPR007627">
    <property type="entry name" value="RNA_pol_sigma70_r2"/>
</dbReference>
<keyword evidence="2 6" id="KW-0805">Transcription regulation</keyword>
<accession>A0A3M2IN21</accession>
<proteinExistence type="inferred from homology"/>
<dbReference type="Pfam" id="PF04542">
    <property type="entry name" value="Sigma70_r2"/>
    <property type="match status" value="1"/>
</dbReference>
<evidence type="ECO:0000313" key="9">
    <source>
        <dbReference type="EMBL" id="RMI01030.1"/>
    </source>
</evidence>
<keyword evidence="5 6" id="KW-0804">Transcription</keyword>
<feature type="domain" description="RNA polymerase sigma-70 region 2" evidence="7">
    <location>
        <begin position="54"/>
        <end position="121"/>
    </location>
</feature>
<comment type="caution">
    <text evidence="9">The sequence shown here is derived from an EMBL/GenBank/DDBJ whole genome shotgun (WGS) entry which is preliminary data.</text>
</comment>
<evidence type="ECO:0000259" key="8">
    <source>
        <dbReference type="Pfam" id="PF04545"/>
    </source>
</evidence>
<dbReference type="SUPFAM" id="SSF88659">
    <property type="entry name" value="Sigma3 and sigma4 domains of RNA polymerase sigma factors"/>
    <property type="match status" value="1"/>
</dbReference>
<name>A0A3M2IN21_9CELL</name>
<keyword evidence="4 6" id="KW-0238">DNA-binding</keyword>
<dbReference type="Proteomes" id="UP000269289">
    <property type="component" value="Unassembled WGS sequence"/>
</dbReference>
<dbReference type="Gene3D" id="1.10.1740.10">
    <property type="match status" value="1"/>
</dbReference>
<dbReference type="InterPro" id="IPR013324">
    <property type="entry name" value="RNA_pol_sigma_r3/r4-like"/>
</dbReference>
<dbReference type="EMBL" id="RFFI01000252">
    <property type="protein sequence ID" value="RMI01030.1"/>
    <property type="molecule type" value="Genomic_DNA"/>
</dbReference>
<reference evidence="9 10" key="1">
    <citation type="submission" date="2018-10" db="EMBL/GenBank/DDBJ databases">
        <title>Isolation, diversity and antifungal activity of actinobacteria from wheat.</title>
        <authorList>
            <person name="Han C."/>
        </authorList>
    </citation>
    <scope>NUCLEOTIDE SEQUENCE [LARGE SCALE GENOMIC DNA]</scope>
    <source>
        <strain evidence="9 10">NEAU-YY56</strain>
    </source>
</reference>